<keyword evidence="3" id="KW-1185">Reference proteome</keyword>
<comment type="caution">
    <text evidence="2">The sequence shown here is derived from an EMBL/GenBank/DDBJ whole genome shotgun (WGS) entry which is preliminary data.</text>
</comment>
<sequence length="101" mass="10886">MNNTNYRPFKTNCIGLQRIKNMDKSEKLVSIGAGAFILIKGLTNIKSNPLLAVAELAVGGGLMARGLSGYCPVKEIIENNNLQTGYMKEALSEENTTPLGI</sequence>
<protein>
    <submittedName>
        <fullName evidence="2">YgaP-like transmembrane domain</fullName>
    </submittedName>
</protein>
<accession>A0ABU7H022</accession>
<evidence type="ECO:0000313" key="3">
    <source>
        <dbReference type="Proteomes" id="UP001337681"/>
    </source>
</evidence>
<name>A0ABU7H022_9SPHI</name>
<gene>
    <name evidence="2" type="ORF">VRU49_04020</name>
</gene>
<dbReference type="Gene3D" id="6.10.140.1340">
    <property type="match status" value="1"/>
</dbReference>
<evidence type="ECO:0000313" key="2">
    <source>
        <dbReference type="EMBL" id="MEE1884583.1"/>
    </source>
</evidence>
<dbReference type="RefSeq" id="WP_330145497.1">
    <property type="nucleotide sequence ID" value="NZ_JAZDQU010000001.1"/>
</dbReference>
<feature type="domain" description="Inner membrane protein YgaP-like transmembrane" evidence="1">
    <location>
        <begin position="20"/>
        <end position="78"/>
    </location>
</feature>
<organism evidence="2 3">
    <name type="scientific">Pedobacter flavus</name>
    <dbReference type="NCBI Taxonomy" id="3113906"/>
    <lineage>
        <taxon>Bacteria</taxon>
        <taxon>Pseudomonadati</taxon>
        <taxon>Bacteroidota</taxon>
        <taxon>Sphingobacteriia</taxon>
        <taxon>Sphingobacteriales</taxon>
        <taxon>Sphingobacteriaceae</taxon>
        <taxon>Pedobacter</taxon>
    </lineage>
</organism>
<reference evidence="2 3" key="1">
    <citation type="submission" date="2024-01" db="EMBL/GenBank/DDBJ databases">
        <title>Pedobacter sp. nov., isolated from oil-contaminated soil.</title>
        <authorList>
            <person name="Le N.T.T."/>
        </authorList>
    </citation>
    <scope>NUCLEOTIDE SEQUENCE [LARGE SCALE GENOMIC DNA]</scope>
    <source>
        <strain evidence="2 3">VNH31</strain>
    </source>
</reference>
<dbReference type="InterPro" id="IPR021309">
    <property type="entry name" value="YgaP-like_TM"/>
</dbReference>
<dbReference type="Pfam" id="PF11127">
    <property type="entry name" value="YgaP-like_TM"/>
    <property type="match status" value="1"/>
</dbReference>
<proteinExistence type="predicted"/>
<evidence type="ECO:0000259" key="1">
    <source>
        <dbReference type="Pfam" id="PF11127"/>
    </source>
</evidence>
<dbReference type="EMBL" id="JAZDQU010000001">
    <property type="protein sequence ID" value="MEE1884583.1"/>
    <property type="molecule type" value="Genomic_DNA"/>
</dbReference>
<dbReference type="Proteomes" id="UP001337681">
    <property type="component" value="Unassembled WGS sequence"/>
</dbReference>